<keyword evidence="1" id="KW-0732">Signal</keyword>
<evidence type="ECO:0000313" key="2">
    <source>
        <dbReference type="Proteomes" id="UP000887565"/>
    </source>
</evidence>
<feature type="chain" id="PRO_5037656242" evidence="1">
    <location>
        <begin position="23"/>
        <end position="125"/>
    </location>
</feature>
<dbReference type="Proteomes" id="UP000887565">
    <property type="component" value="Unplaced"/>
</dbReference>
<feature type="signal peptide" evidence="1">
    <location>
        <begin position="1"/>
        <end position="22"/>
    </location>
</feature>
<proteinExistence type="predicted"/>
<sequence length="125" mass="14195">MKVRFVFLLNLFFIQLLAKSYASDDKSIECQTETESKIASFSISSACLGYRDCCHKTCRRAGSSVKRVKCSAKIDSDRKVAFNNQETCQTEKEKEKSPSVKSFLKFEIDPSVKTTIAIVHLLEKR</sequence>
<evidence type="ECO:0000256" key="1">
    <source>
        <dbReference type="SAM" id="SignalP"/>
    </source>
</evidence>
<dbReference type="AlphaFoldDB" id="A0A915IW13"/>
<keyword evidence="2" id="KW-1185">Reference proteome</keyword>
<protein>
    <submittedName>
        <fullName evidence="3">Uncharacterized protein</fullName>
    </submittedName>
</protein>
<evidence type="ECO:0000313" key="3">
    <source>
        <dbReference type="WBParaSite" id="nRc.2.0.1.t18012-RA"/>
    </source>
</evidence>
<dbReference type="WBParaSite" id="nRc.2.0.1.t18012-RA">
    <property type="protein sequence ID" value="nRc.2.0.1.t18012-RA"/>
    <property type="gene ID" value="nRc.2.0.1.g18012"/>
</dbReference>
<organism evidence="2 3">
    <name type="scientific">Romanomermis culicivorax</name>
    <name type="common">Nematode worm</name>
    <dbReference type="NCBI Taxonomy" id="13658"/>
    <lineage>
        <taxon>Eukaryota</taxon>
        <taxon>Metazoa</taxon>
        <taxon>Ecdysozoa</taxon>
        <taxon>Nematoda</taxon>
        <taxon>Enoplea</taxon>
        <taxon>Dorylaimia</taxon>
        <taxon>Mermithida</taxon>
        <taxon>Mermithoidea</taxon>
        <taxon>Mermithidae</taxon>
        <taxon>Romanomermis</taxon>
    </lineage>
</organism>
<reference evidence="3" key="1">
    <citation type="submission" date="2022-11" db="UniProtKB">
        <authorList>
            <consortium name="WormBaseParasite"/>
        </authorList>
    </citation>
    <scope>IDENTIFICATION</scope>
</reference>
<name>A0A915IW13_ROMCU</name>
<accession>A0A915IW13</accession>